<dbReference type="Proteomes" id="UP001501588">
    <property type="component" value="Unassembled WGS sequence"/>
</dbReference>
<protein>
    <submittedName>
        <fullName evidence="1">Uncharacterized protein</fullName>
    </submittedName>
</protein>
<evidence type="ECO:0000313" key="2">
    <source>
        <dbReference type="Proteomes" id="UP001501588"/>
    </source>
</evidence>
<reference evidence="2" key="1">
    <citation type="journal article" date="2019" name="Int. J. Syst. Evol. Microbiol.">
        <title>The Global Catalogue of Microorganisms (GCM) 10K type strain sequencing project: providing services to taxonomists for standard genome sequencing and annotation.</title>
        <authorList>
            <consortium name="The Broad Institute Genomics Platform"/>
            <consortium name="The Broad Institute Genome Sequencing Center for Infectious Disease"/>
            <person name="Wu L."/>
            <person name="Ma J."/>
        </authorList>
    </citation>
    <scope>NUCLEOTIDE SEQUENCE [LARGE SCALE GENOMIC DNA]</scope>
    <source>
        <strain evidence="2">JCM 9933</strain>
    </source>
</reference>
<comment type="caution">
    <text evidence="1">The sequence shown here is derived from an EMBL/GenBank/DDBJ whole genome shotgun (WGS) entry which is preliminary data.</text>
</comment>
<evidence type="ECO:0000313" key="1">
    <source>
        <dbReference type="EMBL" id="GAA0598507.1"/>
    </source>
</evidence>
<organism evidence="1 2">
    <name type="scientific">Craurococcus roseus</name>
    <dbReference type="NCBI Taxonomy" id="77585"/>
    <lineage>
        <taxon>Bacteria</taxon>
        <taxon>Pseudomonadati</taxon>
        <taxon>Pseudomonadota</taxon>
        <taxon>Alphaproteobacteria</taxon>
        <taxon>Acetobacterales</taxon>
        <taxon>Acetobacteraceae</taxon>
        <taxon>Craurococcus</taxon>
    </lineage>
</organism>
<accession>A0ABP3R2S4</accession>
<gene>
    <name evidence="1" type="ORF">GCM10009416_40860</name>
</gene>
<dbReference type="EMBL" id="BAAAFZ010000067">
    <property type="protein sequence ID" value="GAA0598507.1"/>
    <property type="molecule type" value="Genomic_DNA"/>
</dbReference>
<keyword evidence="2" id="KW-1185">Reference proteome</keyword>
<sequence length="94" mass="9316">MIAALLVSAQPVAVKSAAGMRCHGAAALPQPATPSAAAAIPARVTATGPKRASRDGSHAVGAALARDCKVIAAEISDSGHPSRACRACRYTEGP</sequence>
<name>A0ABP3R2S4_9PROT</name>
<proteinExistence type="predicted"/>